<evidence type="ECO:0000313" key="8">
    <source>
        <dbReference type="EMBL" id="GAA0141413.1"/>
    </source>
</evidence>
<dbReference type="PROSITE" id="PS50969">
    <property type="entry name" value="FCP1"/>
    <property type="match status" value="1"/>
</dbReference>
<evidence type="ECO:0000313" key="9">
    <source>
        <dbReference type="Proteomes" id="UP001454036"/>
    </source>
</evidence>
<dbReference type="SMART" id="SM00577">
    <property type="entry name" value="CPDc"/>
    <property type="match status" value="1"/>
</dbReference>
<dbReference type="InterPro" id="IPR039189">
    <property type="entry name" value="Fcp1"/>
</dbReference>
<protein>
    <recommendedName>
        <fullName evidence="2">protein-serine/threonine phosphatase</fullName>
        <ecNumber evidence="2">3.1.3.16</ecNumber>
    </recommendedName>
</protein>
<gene>
    <name evidence="8" type="ORF">LIER_35389</name>
</gene>
<dbReference type="Pfam" id="PF03031">
    <property type="entry name" value="NIF"/>
    <property type="match status" value="1"/>
</dbReference>
<keyword evidence="9" id="KW-1185">Reference proteome</keyword>
<evidence type="ECO:0000256" key="4">
    <source>
        <dbReference type="ARBA" id="ARBA00023242"/>
    </source>
</evidence>
<dbReference type="GO" id="GO:0005634">
    <property type="term" value="C:nucleus"/>
    <property type="evidence" value="ECO:0007669"/>
    <property type="project" value="UniProtKB-SubCell"/>
</dbReference>
<dbReference type="InterPro" id="IPR036412">
    <property type="entry name" value="HAD-like_sf"/>
</dbReference>
<evidence type="ECO:0000256" key="2">
    <source>
        <dbReference type="ARBA" id="ARBA00013081"/>
    </source>
</evidence>
<comment type="catalytic activity">
    <reaction evidence="5">
        <text>O-phospho-L-seryl-[protein] + H2O = L-seryl-[protein] + phosphate</text>
        <dbReference type="Rhea" id="RHEA:20629"/>
        <dbReference type="Rhea" id="RHEA-COMP:9863"/>
        <dbReference type="Rhea" id="RHEA-COMP:11604"/>
        <dbReference type="ChEBI" id="CHEBI:15377"/>
        <dbReference type="ChEBI" id="CHEBI:29999"/>
        <dbReference type="ChEBI" id="CHEBI:43474"/>
        <dbReference type="ChEBI" id="CHEBI:83421"/>
        <dbReference type="EC" id="3.1.3.16"/>
    </reaction>
</comment>
<dbReference type="InterPro" id="IPR004274">
    <property type="entry name" value="FCP1_dom"/>
</dbReference>
<dbReference type="AlphaFoldDB" id="A0AAV3NR17"/>
<proteinExistence type="predicted"/>
<evidence type="ECO:0000256" key="5">
    <source>
        <dbReference type="ARBA" id="ARBA00047761"/>
    </source>
</evidence>
<evidence type="ECO:0000256" key="6">
    <source>
        <dbReference type="ARBA" id="ARBA00048336"/>
    </source>
</evidence>
<evidence type="ECO:0000256" key="1">
    <source>
        <dbReference type="ARBA" id="ARBA00004123"/>
    </source>
</evidence>
<comment type="caution">
    <text evidence="8">The sequence shown here is derived from an EMBL/GenBank/DDBJ whole genome shotgun (WGS) entry which is preliminary data.</text>
</comment>
<dbReference type="PANTHER" id="PTHR23081">
    <property type="entry name" value="RNA POLYMERASE II CTD PHOSPHATASE"/>
    <property type="match status" value="1"/>
</dbReference>
<dbReference type="GO" id="GO:0008420">
    <property type="term" value="F:RNA polymerase II CTD heptapeptide repeat phosphatase activity"/>
    <property type="evidence" value="ECO:0007669"/>
    <property type="project" value="InterPro"/>
</dbReference>
<keyword evidence="4" id="KW-0539">Nucleus</keyword>
<keyword evidence="3" id="KW-0378">Hydrolase</keyword>
<sequence length="94" mass="10886">MEIYKFCSYLISQCADAIKDSLFHLDSIHIMTKLRPYVDDFLREASGLFEMYICTMGERAYAKQVANILDPHNVFFNSRVIAQEDCTQSHQKGL</sequence>
<dbReference type="Gene3D" id="3.40.50.1000">
    <property type="entry name" value="HAD superfamily/HAD-like"/>
    <property type="match status" value="1"/>
</dbReference>
<dbReference type="EC" id="3.1.3.16" evidence="2"/>
<dbReference type="SUPFAM" id="SSF56784">
    <property type="entry name" value="HAD-like"/>
    <property type="match status" value="1"/>
</dbReference>
<dbReference type="InterPro" id="IPR023214">
    <property type="entry name" value="HAD_sf"/>
</dbReference>
<dbReference type="EMBL" id="BAABME010015483">
    <property type="protein sequence ID" value="GAA0141413.1"/>
    <property type="molecule type" value="Genomic_DNA"/>
</dbReference>
<evidence type="ECO:0000259" key="7">
    <source>
        <dbReference type="PROSITE" id="PS50969"/>
    </source>
</evidence>
<reference evidence="8 9" key="1">
    <citation type="submission" date="2024-01" db="EMBL/GenBank/DDBJ databases">
        <title>The complete chloroplast genome sequence of Lithospermum erythrorhizon: insights into the phylogenetic relationship among Boraginaceae species and the maternal lineages of purple gromwells.</title>
        <authorList>
            <person name="Okada T."/>
            <person name="Watanabe K."/>
        </authorList>
    </citation>
    <scope>NUCLEOTIDE SEQUENCE [LARGE SCALE GENOMIC DNA]</scope>
</reference>
<comment type="catalytic activity">
    <reaction evidence="6">
        <text>O-phospho-L-threonyl-[protein] + H2O = L-threonyl-[protein] + phosphate</text>
        <dbReference type="Rhea" id="RHEA:47004"/>
        <dbReference type="Rhea" id="RHEA-COMP:11060"/>
        <dbReference type="Rhea" id="RHEA-COMP:11605"/>
        <dbReference type="ChEBI" id="CHEBI:15377"/>
        <dbReference type="ChEBI" id="CHEBI:30013"/>
        <dbReference type="ChEBI" id="CHEBI:43474"/>
        <dbReference type="ChEBI" id="CHEBI:61977"/>
        <dbReference type="EC" id="3.1.3.16"/>
    </reaction>
</comment>
<comment type="subcellular location">
    <subcellularLocation>
        <location evidence="1">Nucleus</location>
    </subcellularLocation>
</comment>
<accession>A0AAV3NR17</accession>
<feature type="domain" description="FCP1 homology" evidence="7">
    <location>
        <begin position="1"/>
        <end position="94"/>
    </location>
</feature>
<evidence type="ECO:0000256" key="3">
    <source>
        <dbReference type="ARBA" id="ARBA00022801"/>
    </source>
</evidence>
<dbReference type="PANTHER" id="PTHR23081:SF36">
    <property type="entry name" value="RNA POLYMERASE II SUBUNIT A C-TERMINAL DOMAIN PHOSPHATASE"/>
    <property type="match status" value="1"/>
</dbReference>
<organism evidence="8 9">
    <name type="scientific">Lithospermum erythrorhizon</name>
    <name type="common">Purple gromwell</name>
    <name type="synonym">Lithospermum officinale var. erythrorhizon</name>
    <dbReference type="NCBI Taxonomy" id="34254"/>
    <lineage>
        <taxon>Eukaryota</taxon>
        <taxon>Viridiplantae</taxon>
        <taxon>Streptophyta</taxon>
        <taxon>Embryophyta</taxon>
        <taxon>Tracheophyta</taxon>
        <taxon>Spermatophyta</taxon>
        <taxon>Magnoliopsida</taxon>
        <taxon>eudicotyledons</taxon>
        <taxon>Gunneridae</taxon>
        <taxon>Pentapetalae</taxon>
        <taxon>asterids</taxon>
        <taxon>lamiids</taxon>
        <taxon>Boraginales</taxon>
        <taxon>Boraginaceae</taxon>
        <taxon>Boraginoideae</taxon>
        <taxon>Lithospermeae</taxon>
        <taxon>Lithospermum</taxon>
    </lineage>
</organism>
<dbReference type="Proteomes" id="UP001454036">
    <property type="component" value="Unassembled WGS sequence"/>
</dbReference>
<name>A0AAV3NR17_LITER</name>